<evidence type="ECO:0008006" key="3">
    <source>
        <dbReference type="Google" id="ProtNLM"/>
    </source>
</evidence>
<keyword evidence="2" id="KW-1185">Reference proteome</keyword>
<proteinExistence type="predicted"/>
<protein>
    <recommendedName>
        <fullName evidence="3">Outer membrane protein beta-barrel domain-containing protein</fullName>
    </recommendedName>
</protein>
<dbReference type="RefSeq" id="WP_283380314.1">
    <property type="nucleotide sequence ID" value="NZ_JASHIE010000001.1"/>
</dbReference>
<dbReference type="EMBL" id="JASHIE010000001">
    <property type="protein sequence ID" value="MDI9873105.1"/>
    <property type="molecule type" value="Genomic_DNA"/>
</dbReference>
<name>A0ABT6YW44_9BACT</name>
<accession>A0ABT6YW44</accession>
<organism evidence="1 2">
    <name type="scientific">Flectobacillus rivi</name>
    <dbReference type="NCBI Taxonomy" id="2984209"/>
    <lineage>
        <taxon>Bacteria</taxon>
        <taxon>Pseudomonadati</taxon>
        <taxon>Bacteroidota</taxon>
        <taxon>Cytophagia</taxon>
        <taxon>Cytophagales</taxon>
        <taxon>Flectobacillaceae</taxon>
        <taxon>Flectobacillus</taxon>
    </lineage>
</organism>
<comment type="caution">
    <text evidence="1">The sequence shown here is derived from an EMBL/GenBank/DDBJ whole genome shotgun (WGS) entry which is preliminary data.</text>
</comment>
<gene>
    <name evidence="1" type="ORF">QM481_01105</name>
</gene>
<reference evidence="1 2" key="1">
    <citation type="submission" date="2023-05" db="EMBL/GenBank/DDBJ databases">
        <title>Novel species of genus Flectobacillus isolated from stream in China.</title>
        <authorList>
            <person name="Lu H."/>
        </authorList>
    </citation>
    <scope>NUCLEOTIDE SEQUENCE [LARGE SCALE GENOMIC DNA]</scope>
    <source>
        <strain evidence="1 2">LFS242W</strain>
    </source>
</reference>
<evidence type="ECO:0000313" key="1">
    <source>
        <dbReference type="EMBL" id="MDI9873105.1"/>
    </source>
</evidence>
<evidence type="ECO:0000313" key="2">
    <source>
        <dbReference type="Proteomes" id="UP001225761"/>
    </source>
</evidence>
<dbReference type="Proteomes" id="UP001225761">
    <property type="component" value="Unassembled WGS sequence"/>
</dbReference>
<sequence>MKTLQFSLLVISICLLFNFYSFGQYSEGKKYLEGSFNIGTTRLKDYNQNQKDDLSSTLNVTYGKFISKSKARFWTLGFTQSSTDYRFATTYSTNNSNYKFSLGVGNEYYKQIFGNLGIYGRLQGNLYAGNTSQTIYDDFRPSNNEDTNTFSTGVTLEGSGGVSYFVSKKLALVVPIVSSNLFGLDFSQTNSETMMSTSRIIQIRYNISPTIYLNLGIGIRYVF</sequence>